<comment type="caution">
    <text evidence="2">The sequence shown here is derived from an EMBL/GenBank/DDBJ whole genome shotgun (WGS) entry which is preliminary data.</text>
</comment>
<proteinExistence type="predicted"/>
<protein>
    <submittedName>
        <fullName evidence="2">Uncharacterized protein</fullName>
    </submittedName>
</protein>
<evidence type="ECO:0000313" key="3">
    <source>
        <dbReference type="Proteomes" id="UP000324870"/>
    </source>
</evidence>
<dbReference type="RefSeq" id="WP_130063224.1">
    <property type="nucleotide sequence ID" value="NZ_JAJCKI010000012.1"/>
</dbReference>
<organism evidence="2 3">
    <name type="scientific">Alistipes finegoldii</name>
    <dbReference type="NCBI Taxonomy" id="214856"/>
    <lineage>
        <taxon>Bacteria</taxon>
        <taxon>Pseudomonadati</taxon>
        <taxon>Bacteroidota</taxon>
        <taxon>Bacteroidia</taxon>
        <taxon>Bacteroidales</taxon>
        <taxon>Rikenellaceae</taxon>
        <taxon>Alistipes</taxon>
    </lineage>
</organism>
<sequence>MKREILKKRTFLWFDLTPRWKMWKRIEELEIEVGKALAERETAYQDLASMNQKFLALTHDLDSMQKRVLELEGKLQKFNRTRGKSGKYVKSYDTRSAK</sequence>
<dbReference type="Proteomes" id="UP000324870">
    <property type="component" value="Unassembled WGS sequence"/>
</dbReference>
<gene>
    <name evidence="2" type="ORF">F2A26_09650</name>
</gene>
<feature type="coiled-coil region" evidence="1">
    <location>
        <begin position="26"/>
        <end position="81"/>
    </location>
</feature>
<dbReference type="EMBL" id="VVND01000015">
    <property type="protein sequence ID" value="KAA3158798.1"/>
    <property type="molecule type" value="Genomic_DNA"/>
</dbReference>
<accession>A0ABQ6S2N0</accession>
<keyword evidence="3" id="KW-1185">Reference proteome</keyword>
<reference evidence="2 3" key="1">
    <citation type="journal article" date="2019" name="Nat. Med.">
        <title>A library of human gut bacterial isolates paired with longitudinal multiomics data enables mechanistic microbiome research.</title>
        <authorList>
            <person name="Poyet M."/>
            <person name="Groussin M."/>
            <person name="Gibbons S.M."/>
            <person name="Avila-Pacheco J."/>
            <person name="Jiang X."/>
            <person name="Kearney S.M."/>
            <person name="Perrotta A.R."/>
            <person name="Berdy B."/>
            <person name="Zhao S."/>
            <person name="Lieberman T.D."/>
            <person name="Swanson P.K."/>
            <person name="Smith M."/>
            <person name="Roesemann S."/>
            <person name="Alexander J.E."/>
            <person name="Rich S.A."/>
            <person name="Livny J."/>
            <person name="Vlamakis H."/>
            <person name="Clish C."/>
            <person name="Bullock K."/>
            <person name="Deik A."/>
            <person name="Scott J."/>
            <person name="Pierce K.A."/>
            <person name="Xavier R.J."/>
            <person name="Alm E.J."/>
        </authorList>
    </citation>
    <scope>NUCLEOTIDE SEQUENCE [LARGE SCALE GENOMIC DNA]</scope>
    <source>
        <strain evidence="2 3">BIOML-A1</strain>
    </source>
</reference>
<evidence type="ECO:0000256" key="1">
    <source>
        <dbReference type="SAM" id="Coils"/>
    </source>
</evidence>
<name>A0ABQ6S2N0_9BACT</name>
<keyword evidence="1" id="KW-0175">Coiled coil</keyword>
<dbReference type="SUPFAM" id="SSF57997">
    <property type="entry name" value="Tropomyosin"/>
    <property type="match status" value="1"/>
</dbReference>
<evidence type="ECO:0000313" key="2">
    <source>
        <dbReference type="EMBL" id="KAA3158798.1"/>
    </source>
</evidence>
<dbReference type="Gene3D" id="1.20.5.340">
    <property type="match status" value="1"/>
</dbReference>